<dbReference type="EMBL" id="SMCX01000024">
    <property type="protein sequence ID" value="TCW21353.1"/>
    <property type="molecule type" value="Genomic_DNA"/>
</dbReference>
<gene>
    <name evidence="1" type="ORF">EDD19_1246</name>
</gene>
<organism evidence="1 2">
    <name type="scientific">Dietzia cinnamea</name>
    <dbReference type="NCBI Taxonomy" id="321318"/>
    <lineage>
        <taxon>Bacteria</taxon>
        <taxon>Bacillati</taxon>
        <taxon>Actinomycetota</taxon>
        <taxon>Actinomycetes</taxon>
        <taxon>Mycobacteriales</taxon>
        <taxon>Dietziaceae</taxon>
        <taxon>Dietzia</taxon>
    </lineage>
</organism>
<reference evidence="1 2" key="1">
    <citation type="submission" date="2019-03" db="EMBL/GenBank/DDBJ databases">
        <title>Root nodule microbial communities of legume samples collected from USA, Mexico and Botswana.</title>
        <authorList>
            <person name="Hirsch A."/>
        </authorList>
    </citation>
    <scope>NUCLEOTIDE SEQUENCE [LARGE SCALE GENOMIC DNA]</scope>
    <source>
        <strain evidence="1 2">55</strain>
    </source>
</reference>
<dbReference type="AlphaFoldDB" id="A0A4V6P4I3"/>
<protein>
    <submittedName>
        <fullName evidence="1">Uncharacterized protein</fullName>
    </submittedName>
</protein>
<name>A0A4V6P4I3_9ACTN</name>
<comment type="caution">
    <text evidence="1">The sequence shown here is derived from an EMBL/GenBank/DDBJ whole genome shotgun (WGS) entry which is preliminary data.</text>
</comment>
<proteinExistence type="predicted"/>
<dbReference type="Proteomes" id="UP000295805">
    <property type="component" value="Unassembled WGS sequence"/>
</dbReference>
<evidence type="ECO:0000313" key="2">
    <source>
        <dbReference type="Proteomes" id="UP000295805"/>
    </source>
</evidence>
<evidence type="ECO:0000313" key="1">
    <source>
        <dbReference type="EMBL" id="TCW21353.1"/>
    </source>
</evidence>
<accession>A0A4V6P4I3</accession>
<sequence>MIVRGSLIHLHTTIITTKRGSTQLTTLRVVDDHSRPQHGGQPGARHSPTRYEVQFVDSKLFQWSAAIQARFTVGDDLLVYAEDAIRVQGDRDGSSTLVVYGIDVGHATQPLARRVE</sequence>